<evidence type="ECO:0000256" key="1">
    <source>
        <dbReference type="SAM" id="SignalP"/>
    </source>
</evidence>
<dbReference type="GeneID" id="75077954"/>
<sequence length="126" mass="13787">MMKMNRKKWLCGVAACLCLTGSTVPVFADTVTFNITIPGDIISKRSVKADDEQKFYVTGTKFSSSGKLYCKSSRLHATTTSNTATISKNTPSASASYTSYALPRYEYFMHCTASVGSLHVEGRYTP</sequence>
<gene>
    <name evidence="2" type="ORF">ERS852523_02574</name>
</gene>
<dbReference type="AlphaFoldDB" id="A0A174QJF3"/>
<reference evidence="2 3" key="1">
    <citation type="submission" date="2015-09" db="EMBL/GenBank/DDBJ databases">
        <authorList>
            <consortium name="Pathogen Informatics"/>
        </authorList>
    </citation>
    <scope>NUCLEOTIDE SEQUENCE [LARGE SCALE GENOMIC DNA]</scope>
    <source>
        <strain evidence="2 3">2789STDY5834911</strain>
    </source>
</reference>
<dbReference type="Proteomes" id="UP000095712">
    <property type="component" value="Unassembled WGS sequence"/>
</dbReference>
<protein>
    <submittedName>
        <fullName evidence="2">Uncharacterized protein</fullName>
    </submittedName>
</protein>
<proteinExistence type="predicted"/>
<name>A0A174QJF3_9FIRM</name>
<feature type="signal peptide" evidence="1">
    <location>
        <begin position="1"/>
        <end position="28"/>
    </location>
</feature>
<organism evidence="2 3">
    <name type="scientific">Blautia wexlerae</name>
    <dbReference type="NCBI Taxonomy" id="418240"/>
    <lineage>
        <taxon>Bacteria</taxon>
        <taxon>Bacillati</taxon>
        <taxon>Bacillota</taxon>
        <taxon>Clostridia</taxon>
        <taxon>Lachnospirales</taxon>
        <taxon>Lachnospiraceae</taxon>
        <taxon>Blautia</taxon>
    </lineage>
</organism>
<evidence type="ECO:0000313" key="3">
    <source>
        <dbReference type="Proteomes" id="UP000095712"/>
    </source>
</evidence>
<keyword evidence="1" id="KW-0732">Signal</keyword>
<dbReference type="OrthoDB" id="2057370at2"/>
<dbReference type="RefSeq" id="WP_156331211.1">
    <property type="nucleotide sequence ID" value="NZ_CZAW01000028.1"/>
</dbReference>
<accession>A0A174QJF3</accession>
<feature type="chain" id="PRO_5008030973" evidence="1">
    <location>
        <begin position="29"/>
        <end position="126"/>
    </location>
</feature>
<evidence type="ECO:0000313" key="2">
    <source>
        <dbReference type="EMBL" id="CUP72061.1"/>
    </source>
</evidence>
<dbReference type="EMBL" id="CZAW01000028">
    <property type="protein sequence ID" value="CUP72061.1"/>
    <property type="molecule type" value="Genomic_DNA"/>
</dbReference>